<sequence length="397" mass="44335">MQDVLIIIADHPVTLAEAILGASGLALFLMFLMLVIVWRGQARRSDAEAMRADAEAMQAEQESLIERRMAELVRIQSEMTGRMQTMAEVFGSRQSSMLNHLSERMDGLGHRINQSMTETTKNTHEGLSKLNERLAVIDTAQKNITELSSQVVGLQHILANKQTRGAFGQARMEAIIQDGLPIGAYQFQATLSNGNRPDCVVAFPNGAAGLVVDAKFPLEAWNAIRAAEGVEMKRAAEAQFRRDVTKHVKDIAERYQIPGETQDTAFMFVPSESVFAEIHEGFEDIVQMAHRVRVVIVSPSLLMLSIQVIQSVLKDVRMREQAYLIQTEVMKLMEDVGRVDERVRKLQTHFVQTSKDVDDILISTRKLTSRGEKIEALEFGEEGSPAYDRQPDLLAGE</sequence>
<evidence type="ECO:0000256" key="1">
    <source>
        <dbReference type="ARBA" id="ARBA00003416"/>
    </source>
</evidence>
<evidence type="ECO:0000256" key="2">
    <source>
        <dbReference type="ARBA" id="ARBA00009840"/>
    </source>
</evidence>
<dbReference type="InterPro" id="IPR003798">
    <property type="entry name" value="DNA_recombination_RmuC"/>
</dbReference>
<evidence type="ECO:0000313" key="7">
    <source>
        <dbReference type="EMBL" id="MDQ0438958.1"/>
    </source>
</evidence>
<organism evidence="7 8">
    <name type="scientific">Kaistia dalseonensis</name>
    <dbReference type="NCBI Taxonomy" id="410840"/>
    <lineage>
        <taxon>Bacteria</taxon>
        <taxon>Pseudomonadati</taxon>
        <taxon>Pseudomonadota</taxon>
        <taxon>Alphaproteobacteria</taxon>
        <taxon>Hyphomicrobiales</taxon>
        <taxon>Kaistiaceae</taxon>
        <taxon>Kaistia</taxon>
    </lineage>
</organism>
<gene>
    <name evidence="7" type="ORF">QO014_003353</name>
</gene>
<keyword evidence="4" id="KW-0175">Coiled coil</keyword>
<keyword evidence="6" id="KW-1133">Transmembrane helix</keyword>
<evidence type="ECO:0000256" key="5">
    <source>
        <dbReference type="ARBA" id="ARBA00023172"/>
    </source>
</evidence>
<protein>
    <recommendedName>
        <fullName evidence="3">DNA recombination protein RmuC homolog</fullName>
    </recommendedName>
</protein>
<dbReference type="EMBL" id="JAUSVO010000004">
    <property type="protein sequence ID" value="MDQ0438958.1"/>
    <property type="molecule type" value="Genomic_DNA"/>
</dbReference>
<proteinExistence type="inferred from homology"/>
<evidence type="ECO:0000256" key="6">
    <source>
        <dbReference type="SAM" id="Phobius"/>
    </source>
</evidence>
<dbReference type="Pfam" id="PF02646">
    <property type="entry name" value="RmuC"/>
    <property type="match status" value="1"/>
</dbReference>
<comment type="caution">
    <text evidence="7">The sequence shown here is derived from an EMBL/GenBank/DDBJ whole genome shotgun (WGS) entry which is preliminary data.</text>
</comment>
<keyword evidence="5" id="KW-0233">DNA recombination</keyword>
<dbReference type="RefSeq" id="WP_307258531.1">
    <property type="nucleotide sequence ID" value="NZ_JAPKNG010000004.1"/>
</dbReference>
<keyword evidence="6" id="KW-0812">Transmembrane</keyword>
<keyword evidence="8" id="KW-1185">Reference proteome</keyword>
<evidence type="ECO:0000256" key="4">
    <source>
        <dbReference type="ARBA" id="ARBA00023054"/>
    </source>
</evidence>
<reference evidence="7 8" key="1">
    <citation type="submission" date="2023-07" db="EMBL/GenBank/DDBJ databases">
        <title>Genomic Encyclopedia of Type Strains, Phase IV (KMG-IV): sequencing the most valuable type-strain genomes for metagenomic binning, comparative biology and taxonomic classification.</title>
        <authorList>
            <person name="Goeker M."/>
        </authorList>
    </citation>
    <scope>NUCLEOTIDE SEQUENCE [LARGE SCALE GENOMIC DNA]</scope>
    <source>
        <strain evidence="7 8">B6-8</strain>
    </source>
</reference>
<dbReference type="PANTHER" id="PTHR30563:SF0">
    <property type="entry name" value="DNA RECOMBINATION PROTEIN RMUC"/>
    <property type="match status" value="1"/>
</dbReference>
<evidence type="ECO:0000313" key="8">
    <source>
        <dbReference type="Proteomes" id="UP001241603"/>
    </source>
</evidence>
<feature type="transmembrane region" description="Helical" evidence="6">
    <location>
        <begin position="18"/>
        <end position="38"/>
    </location>
</feature>
<comment type="similarity">
    <text evidence="2">Belongs to the RmuC family.</text>
</comment>
<name>A0ABU0HAR6_9HYPH</name>
<dbReference type="PANTHER" id="PTHR30563">
    <property type="entry name" value="DNA RECOMBINATION PROTEIN RMUC"/>
    <property type="match status" value="1"/>
</dbReference>
<dbReference type="Proteomes" id="UP001241603">
    <property type="component" value="Unassembled WGS sequence"/>
</dbReference>
<accession>A0ABU0HAR6</accession>
<keyword evidence="6" id="KW-0472">Membrane</keyword>
<comment type="function">
    <text evidence="1">Involved in DNA recombination.</text>
</comment>
<evidence type="ECO:0000256" key="3">
    <source>
        <dbReference type="ARBA" id="ARBA00021840"/>
    </source>
</evidence>